<evidence type="ECO:0000256" key="6">
    <source>
        <dbReference type="ARBA" id="ARBA00022989"/>
    </source>
</evidence>
<evidence type="ECO:0000256" key="4">
    <source>
        <dbReference type="ARBA" id="ARBA00022475"/>
    </source>
</evidence>
<comment type="subcellular location">
    <subcellularLocation>
        <location evidence="1">Cell membrane</location>
        <topology evidence="1">Multi-pass membrane protein</topology>
    </subcellularLocation>
</comment>
<name>A0A7X2XF81_9FIRM</name>
<comment type="caution">
    <text evidence="10">The sequence shown here is derived from an EMBL/GenBank/DDBJ whole genome shotgun (WGS) entry which is preliminary data.</text>
</comment>
<keyword evidence="12" id="KW-1185">Reference proteome</keyword>
<proteinExistence type="inferred from homology"/>
<evidence type="ECO:0000256" key="5">
    <source>
        <dbReference type="ARBA" id="ARBA00022692"/>
    </source>
</evidence>
<dbReference type="InterPro" id="IPR036259">
    <property type="entry name" value="MFS_trans_sf"/>
</dbReference>
<evidence type="ECO:0000313" key="10">
    <source>
        <dbReference type="EMBL" id="MTT75605.1"/>
    </source>
</evidence>
<dbReference type="PANTHER" id="PTHR43271:SF1">
    <property type="entry name" value="INNER MEMBRANE TRANSPORT PROTEIN YNFM"/>
    <property type="match status" value="1"/>
</dbReference>
<dbReference type="EMBL" id="WNBW01000002">
    <property type="protein sequence ID" value="MTU03667.1"/>
    <property type="molecule type" value="Genomic_DNA"/>
</dbReference>
<reference evidence="12 13" key="1">
    <citation type="journal article" date="2019" name="Nat. Med.">
        <title>A library of human gut bacterial isolates paired with longitudinal multiomics data enables mechanistic microbiome research.</title>
        <authorList>
            <person name="Poyet M."/>
            <person name="Groussin M."/>
            <person name="Gibbons S.M."/>
            <person name="Avila-Pacheco J."/>
            <person name="Jiang X."/>
            <person name="Kearney S.M."/>
            <person name="Perrotta A.R."/>
            <person name="Berdy B."/>
            <person name="Zhao S."/>
            <person name="Lieberman T.D."/>
            <person name="Swanson P.K."/>
            <person name="Smith M."/>
            <person name="Roesemann S."/>
            <person name="Alexander J.E."/>
            <person name="Rich S.A."/>
            <person name="Livny J."/>
            <person name="Vlamakis H."/>
            <person name="Clish C."/>
            <person name="Bullock K."/>
            <person name="Deik A."/>
            <person name="Scott J."/>
            <person name="Pierce K.A."/>
            <person name="Xavier R.J."/>
            <person name="Alm E.J."/>
        </authorList>
    </citation>
    <scope>NUCLEOTIDE SEQUENCE [LARGE SCALE GENOMIC DNA]</scope>
    <source>
        <strain evidence="10 13">BIOML-A13</strain>
        <strain evidence="11 12">BIOML-A3</strain>
    </source>
</reference>
<evidence type="ECO:0000313" key="11">
    <source>
        <dbReference type="EMBL" id="MTU03667.1"/>
    </source>
</evidence>
<dbReference type="SUPFAM" id="SSF103473">
    <property type="entry name" value="MFS general substrate transporter"/>
    <property type="match status" value="1"/>
</dbReference>
<keyword evidence="7 8" id="KW-0472">Membrane</keyword>
<dbReference type="RefSeq" id="WP_155163791.1">
    <property type="nucleotide sequence ID" value="NZ_WNBG01000002.1"/>
</dbReference>
<sequence>MENREYIKTGSQVYWRTLFIIFLGSMAAFGAEYCVQPIIPVIASSFGLNAVQGSLAVSLGLVGMSAAMLLIVGLAPRFDRKLATAVGLIGAAILTIMIGFSGSFEAILGMRLIQGLLLAAFPSLIIAYINEEFEPFNVGTVIGIYISGTTVGGLFGRLVVSAITDFVSWRMGLIVIGILYLAVGIAFFMLLPKPKYQRQRQSGGLQLIKTFHTALANKKLLWIYLVAFLIMGSFVAVFNFISYVLLAPPYSLSQTVVGLLFVVYLFGTFSSTYMGRLSDQHGNGRVLILGLLIMLTGGLLTLLQPLVFKFIGLAIFTFGMLGSHSVACGWVGKLNHGDKAQSSSMYMFFYYAGASSLGTLGGVFLESYGWSGVIGMVAAAVIICLLVVVRLELAVSQHLLWHH</sequence>
<protein>
    <submittedName>
        <fullName evidence="10">MFS transporter</fullName>
    </submittedName>
</protein>
<dbReference type="Pfam" id="PF07690">
    <property type="entry name" value="MFS_1"/>
    <property type="match status" value="2"/>
</dbReference>
<dbReference type="PROSITE" id="PS50850">
    <property type="entry name" value="MFS"/>
    <property type="match status" value="1"/>
</dbReference>
<gene>
    <name evidence="10" type="ORF">GMD11_04890</name>
    <name evidence="11" type="ORF">GMD18_04535</name>
</gene>
<feature type="domain" description="Major facilitator superfamily (MFS) profile" evidence="9">
    <location>
        <begin position="17"/>
        <end position="396"/>
    </location>
</feature>
<keyword evidence="4" id="KW-1003">Cell membrane</keyword>
<evidence type="ECO:0000256" key="3">
    <source>
        <dbReference type="ARBA" id="ARBA00022448"/>
    </source>
</evidence>
<feature type="transmembrane region" description="Helical" evidence="8">
    <location>
        <begin position="169"/>
        <end position="191"/>
    </location>
</feature>
<feature type="transmembrane region" description="Helical" evidence="8">
    <location>
        <begin position="286"/>
        <end position="304"/>
    </location>
</feature>
<evidence type="ECO:0000256" key="2">
    <source>
        <dbReference type="ARBA" id="ARBA00008335"/>
    </source>
</evidence>
<feature type="transmembrane region" description="Helical" evidence="8">
    <location>
        <begin position="221"/>
        <end position="246"/>
    </location>
</feature>
<dbReference type="GO" id="GO:0005886">
    <property type="term" value="C:plasma membrane"/>
    <property type="evidence" value="ECO:0007669"/>
    <property type="project" value="UniProtKB-SubCell"/>
</dbReference>
<feature type="transmembrane region" description="Helical" evidence="8">
    <location>
        <begin position="252"/>
        <end position="274"/>
    </location>
</feature>
<evidence type="ECO:0000256" key="7">
    <source>
        <dbReference type="ARBA" id="ARBA00023136"/>
    </source>
</evidence>
<dbReference type="Proteomes" id="UP000484547">
    <property type="component" value="Unassembled WGS sequence"/>
</dbReference>
<keyword evidence="6 8" id="KW-1133">Transmembrane helix</keyword>
<feature type="transmembrane region" description="Helical" evidence="8">
    <location>
        <begin position="310"/>
        <end position="332"/>
    </location>
</feature>
<feature type="transmembrane region" description="Helical" evidence="8">
    <location>
        <begin position="142"/>
        <end position="163"/>
    </location>
</feature>
<dbReference type="AlphaFoldDB" id="A0A7X2XF81"/>
<feature type="transmembrane region" description="Helical" evidence="8">
    <location>
        <begin position="51"/>
        <end position="75"/>
    </location>
</feature>
<feature type="transmembrane region" description="Helical" evidence="8">
    <location>
        <begin position="370"/>
        <end position="389"/>
    </location>
</feature>
<feature type="transmembrane region" description="Helical" evidence="8">
    <location>
        <begin position="344"/>
        <end position="364"/>
    </location>
</feature>
<feature type="transmembrane region" description="Helical" evidence="8">
    <location>
        <begin position="112"/>
        <end position="130"/>
    </location>
</feature>
<dbReference type="CDD" id="cd17324">
    <property type="entry name" value="MFS_NepI_like"/>
    <property type="match status" value="1"/>
</dbReference>
<evidence type="ECO:0000256" key="8">
    <source>
        <dbReference type="SAM" id="Phobius"/>
    </source>
</evidence>
<evidence type="ECO:0000259" key="9">
    <source>
        <dbReference type="PROSITE" id="PS50850"/>
    </source>
</evidence>
<comment type="similarity">
    <text evidence="2">Belongs to the major facilitator superfamily.</text>
</comment>
<organism evidence="10 13">
    <name type="scientific">Phascolarctobacterium faecium</name>
    <dbReference type="NCBI Taxonomy" id="33025"/>
    <lineage>
        <taxon>Bacteria</taxon>
        <taxon>Bacillati</taxon>
        <taxon>Bacillota</taxon>
        <taxon>Negativicutes</taxon>
        <taxon>Acidaminococcales</taxon>
        <taxon>Acidaminococcaceae</taxon>
        <taxon>Phascolarctobacterium</taxon>
    </lineage>
</organism>
<keyword evidence="3" id="KW-0813">Transport</keyword>
<dbReference type="InterPro" id="IPR020846">
    <property type="entry name" value="MFS_dom"/>
</dbReference>
<evidence type="ECO:0000313" key="12">
    <source>
        <dbReference type="Proteomes" id="UP000443070"/>
    </source>
</evidence>
<evidence type="ECO:0000313" key="13">
    <source>
        <dbReference type="Proteomes" id="UP000484547"/>
    </source>
</evidence>
<dbReference type="PANTHER" id="PTHR43271">
    <property type="entry name" value="BLL2771 PROTEIN"/>
    <property type="match status" value="1"/>
</dbReference>
<accession>A0A7X2XF81</accession>
<dbReference type="Proteomes" id="UP000443070">
    <property type="component" value="Unassembled WGS sequence"/>
</dbReference>
<feature type="transmembrane region" description="Helical" evidence="8">
    <location>
        <begin position="82"/>
        <end position="100"/>
    </location>
</feature>
<keyword evidence="5 8" id="KW-0812">Transmembrane</keyword>
<dbReference type="EMBL" id="WNBM01000002">
    <property type="protein sequence ID" value="MTT75605.1"/>
    <property type="molecule type" value="Genomic_DNA"/>
</dbReference>
<dbReference type="OrthoDB" id="63984at2"/>
<evidence type="ECO:0000256" key="1">
    <source>
        <dbReference type="ARBA" id="ARBA00004651"/>
    </source>
</evidence>
<dbReference type="Gene3D" id="1.20.1250.20">
    <property type="entry name" value="MFS general substrate transporter like domains"/>
    <property type="match status" value="2"/>
</dbReference>
<dbReference type="GO" id="GO:0022857">
    <property type="term" value="F:transmembrane transporter activity"/>
    <property type="evidence" value="ECO:0007669"/>
    <property type="project" value="InterPro"/>
</dbReference>
<dbReference type="InterPro" id="IPR011701">
    <property type="entry name" value="MFS"/>
</dbReference>